<keyword evidence="3" id="KW-1185">Reference proteome</keyword>
<dbReference type="InterPro" id="IPR015032">
    <property type="entry name" value="ThsB__TIR-like_domain"/>
</dbReference>
<reference evidence="2 3" key="1">
    <citation type="journal article" date="2015" name="Genome Announc.">
        <title>Expanding the biotechnology potential of lactobacilli through comparative genomics of 213 strains and associated genera.</title>
        <authorList>
            <person name="Sun Z."/>
            <person name="Harris H.M."/>
            <person name="McCann A."/>
            <person name="Guo C."/>
            <person name="Argimon S."/>
            <person name="Zhang W."/>
            <person name="Yang X."/>
            <person name="Jeffery I.B."/>
            <person name="Cooney J.C."/>
            <person name="Kagawa T.F."/>
            <person name="Liu W."/>
            <person name="Song Y."/>
            <person name="Salvetti E."/>
            <person name="Wrobel A."/>
            <person name="Rasinkangas P."/>
            <person name="Parkhill J."/>
            <person name="Rea M.C."/>
            <person name="O'Sullivan O."/>
            <person name="Ritari J."/>
            <person name="Douillard F.P."/>
            <person name="Paul Ross R."/>
            <person name="Yang R."/>
            <person name="Briner A.E."/>
            <person name="Felis G.E."/>
            <person name="de Vos W.M."/>
            <person name="Barrangou R."/>
            <person name="Klaenhammer T.R."/>
            <person name="Caufield P.W."/>
            <person name="Cui Y."/>
            <person name="Zhang H."/>
            <person name="O'Toole P.W."/>
        </authorList>
    </citation>
    <scope>NUCLEOTIDE SEQUENCE [LARGE SCALE GENOMIC DNA]</scope>
    <source>
        <strain evidence="2 3">DSM 19394</strain>
    </source>
</reference>
<evidence type="ECO:0000313" key="2">
    <source>
        <dbReference type="EMBL" id="KRK94752.1"/>
    </source>
</evidence>
<protein>
    <recommendedName>
        <fullName evidence="1">Thoeris protein ThsB TIR-like domain-containing protein</fullName>
    </recommendedName>
</protein>
<evidence type="ECO:0000259" key="1">
    <source>
        <dbReference type="Pfam" id="PF08937"/>
    </source>
</evidence>
<dbReference type="SUPFAM" id="SSF52206">
    <property type="entry name" value="Hypothetical protein MTH538"/>
    <property type="match status" value="1"/>
</dbReference>
<proteinExistence type="predicted"/>
<dbReference type="Gene3D" id="3.40.50.11200">
    <property type="match status" value="1"/>
</dbReference>
<name>A0A0R1LGV8_9LACO</name>
<gene>
    <name evidence="2" type="ORF">FD25_GL000727</name>
</gene>
<dbReference type="PATRIC" id="fig|1423715.3.peg.755"/>
<accession>A0A0R1LGV8</accession>
<evidence type="ECO:0000313" key="3">
    <source>
        <dbReference type="Proteomes" id="UP000051955"/>
    </source>
</evidence>
<dbReference type="EMBL" id="AZDV01000026">
    <property type="protein sequence ID" value="KRK94752.1"/>
    <property type="molecule type" value="Genomic_DNA"/>
</dbReference>
<comment type="caution">
    <text evidence="2">The sequence shown here is derived from an EMBL/GenBank/DDBJ whole genome shotgun (WGS) entry which is preliminary data.</text>
</comment>
<organism evidence="2 3">
    <name type="scientific">Levilactobacillus acidifarinae DSM 19394 = JCM 15949</name>
    <dbReference type="NCBI Taxonomy" id="1423715"/>
    <lineage>
        <taxon>Bacteria</taxon>
        <taxon>Bacillati</taxon>
        <taxon>Bacillota</taxon>
        <taxon>Bacilli</taxon>
        <taxon>Lactobacillales</taxon>
        <taxon>Lactobacillaceae</taxon>
        <taxon>Levilactobacillus</taxon>
    </lineage>
</organism>
<sequence length="113" mass="12858">MQLSDWSAASWDFPALSFHDQQPAVAFDSRQARPVKRQLRREIKATQGVLVVISRETWQSEWVNWEINTVVQQDKQLLAVKLDATSITPLALFEADPLWINSFDPHALAQGSI</sequence>
<dbReference type="Proteomes" id="UP000051955">
    <property type="component" value="Unassembled WGS sequence"/>
</dbReference>
<dbReference type="RefSeq" id="WP_225428507.1">
    <property type="nucleotide sequence ID" value="NZ_AZDV01000026.1"/>
</dbReference>
<dbReference type="AlphaFoldDB" id="A0A0R1LGV8"/>
<feature type="domain" description="Thoeris protein ThsB TIR-like" evidence="1">
    <location>
        <begin position="2"/>
        <end position="85"/>
    </location>
</feature>
<dbReference type="Pfam" id="PF08937">
    <property type="entry name" value="ThsB_TIR"/>
    <property type="match status" value="1"/>
</dbReference>
<dbReference type="InterPro" id="IPR036490">
    <property type="entry name" value="ThsB_TIR-like_sf"/>
</dbReference>